<dbReference type="STRING" id="1748243.Tel_06385"/>
<dbReference type="EMBL" id="CP013099">
    <property type="protein sequence ID" value="ALP52811.1"/>
    <property type="molecule type" value="Genomic_DNA"/>
</dbReference>
<sequence length="103" mass="11194">MKQTISLMLLITTLWSGLAFAWDSHPEAAMGHGAALVLADDPADHPDNDLHHADHCCHGASHLTGIFNDFAMHLDAPHGAYQRPRAIALPSLYIPPFLKPPIV</sequence>
<evidence type="ECO:0000313" key="2">
    <source>
        <dbReference type="EMBL" id="ALP52811.1"/>
    </source>
</evidence>
<reference evidence="2" key="1">
    <citation type="submission" date="2015-10" db="EMBL/GenBank/DDBJ databases">
        <title>Description of Candidatus Tenderia electrophaga gen. nov, sp. nov., an Uncultivated Electroautotroph from a Biocathode Enrichment.</title>
        <authorList>
            <person name="Eddie B.J."/>
            <person name="Malanoski A.P."/>
            <person name="Wang Z."/>
            <person name="Hall R.J."/>
            <person name="Oh S.D."/>
            <person name="Heiner C."/>
            <person name="Lin B."/>
            <person name="Strycharz-Glaven S.M."/>
        </authorList>
    </citation>
    <scope>NUCLEOTIDE SEQUENCE [LARGE SCALE GENOMIC DNA]</scope>
    <source>
        <strain evidence="2">NRL1</strain>
    </source>
</reference>
<protein>
    <recommendedName>
        <fullName evidence="4">Cobalt transporter</fullName>
    </recommendedName>
</protein>
<evidence type="ECO:0008006" key="4">
    <source>
        <dbReference type="Google" id="ProtNLM"/>
    </source>
</evidence>
<evidence type="ECO:0000313" key="3">
    <source>
        <dbReference type="Proteomes" id="UP000055136"/>
    </source>
</evidence>
<dbReference type="Proteomes" id="UP000055136">
    <property type="component" value="Chromosome"/>
</dbReference>
<name>A0A0S2TCD7_9GAMM</name>
<feature type="chain" id="PRO_5006604844" description="Cobalt transporter" evidence="1">
    <location>
        <begin position="22"/>
        <end position="103"/>
    </location>
</feature>
<accession>A0A0S2TCD7</accession>
<evidence type="ECO:0000256" key="1">
    <source>
        <dbReference type="SAM" id="SignalP"/>
    </source>
</evidence>
<keyword evidence="3" id="KW-1185">Reference proteome</keyword>
<dbReference type="KEGG" id="tee:Tel_06385"/>
<keyword evidence="1" id="KW-0732">Signal</keyword>
<organism evidence="2 3">
    <name type="scientific">Candidatus Tenderia electrophaga</name>
    <dbReference type="NCBI Taxonomy" id="1748243"/>
    <lineage>
        <taxon>Bacteria</taxon>
        <taxon>Pseudomonadati</taxon>
        <taxon>Pseudomonadota</taxon>
        <taxon>Gammaproteobacteria</taxon>
        <taxon>Candidatus Tenderiales</taxon>
        <taxon>Candidatus Tenderiaceae</taxon>
        <taxon>Candidatus Tenderia</taxon>
    </lineage>
</organism>
<feature type="signal peptide" evidence="1">
    <location>
        <begin position="1"/>
        <end position="21"/>
    </location>
</feature>
<proteinExistence type="predicted"/>
<dbReference type="AlphaFoldDB" id="A0A0S2TCD7"/>
<gene>
    <name evidence="2" type="ORF">Tel_06385</name>
</gene>